<keyword evidence="1" id="KW-0732">Signal</keyword>
<dbReference type="Proteomes" id="UP000299102">
    <property type="component" value="Unassembled WGS sequence"/>
</dbReference>
<gene>
    <name evidence="2" type="ORF">EVAR_16864_1</name>
</gene>
<keyword evidence="3" id="KW-1185">Reference proteome</keyword>
<dbReference type="EMBL" id="BGZK01000263">
    <property type="protein sequence ID" value="GBP32701.1"/>
    <property type="molecule type" value="Genomic_DNA"/>
</dbReference>
<comment type="caution">
    <text evidence="2">The sequence shown here is derived from an EMBL/GenBank/DDBJ whole genome shotgun (WGS) entry which is preliminary data.</text>
</comment>
<accession>A0A4C1V1P1</accession>
<reference evidence="2 3" key="1">
    <citation type="journal article" date="2019" name="Commun. Biol.">
        <title>The bagworm genome reveals a unique fibroin gene that provides high tensile strength.</title>
        <authorList>
            <person name="Kono N."/>
            <person name="Nakamura H."/>
            <person name="Ohtoshi R."/>
            <person name="Tomita M."/>
            <person name="Numata K."/>
            <person name="Arakawa K."/>
        </authorList>
    </citation>
    <scope>NUCLEOTIDE SEQUENCE [LARGE SCALE GENOMIC DNA]</scope>
</reference>
<name>A0A4C1V1P1_EUMVA</name>
<evidence type="ECO:0000313" key="2">
    <source>
        <dbReference type="EMBL" id="GBP32701.1"/>
    </source>
</evidence>
<feature type="chain" id="PRO_5020036685" evidence="1">
    <location>
        <begin position="26"/>
        <end position="185"/>
    </location>
</feature>
<sequence>MGISLNIPRTCGILCLILAVNCVERVRNKRIVSFSIHGKSCAENCKYLLNVNGGEFLGHAPWRLTSHEGGACDIYSNYEINELHTEKWHTKVEVVVPNVEGRLYFCLQNFEGQVNPFGGVWVHQEEGIYLDPKNDVVSDIREGKIAMLWPARLQHKNGPPRWVKHYFLTEYRSEVAREPVAHSTL</sequence>
<dbReference type="OrthoDB" id="6998215at2759"/>
<organism evidence="2 3">
    <name type="scientific">Eumeta variegata</name>
    <name type="common">Bagworm moth</name>
    <name type="synonym">Eumeta japonica</name>
    <dbReference type="NCBI Taxonomy" id="151549"/>
    <lineage>
        <taxon>Eukaryota</taxon>
        <taxon>Metazoa</taxon>
        <taxon>Ecdysozoa</taxon>
        <taxon>Arthropoda</taxon>
        <taxon>Hexapoda</taxon>
        <taxon>Insecta</taxon>
        <taxon>Pterygota</taxon>
        <taxon>Neoptera</taxon>
        <taxon>Endopterygota</taxon>
        <taxon>Lepidoptera</taxon>
        <taxon>Glossata</taxon>
        <taxon>Ditrysia</taxon>
        <taxon>Tineoidea</taxon>
        <taxon>Psychidae</taxon>
        <taxon>Oiketicinae</taxon>
        <taxon>Eumeta</taxon>
    </lineage>
</organism>
<dbReference type="AlphaFoldDB" id="A0A4C1V1P1"/>
<evidence type="ECO:0000256" key="1">
    <source>
        <dbReference type="SAM" id="SignalP"/>
    </source>
</evidence>
<proteinExistence type="predicted"/>
<protein>
    <submittedName>
        <fullName evidence="2">Uncharacterized protein</fullName>
    </submittedName>
</protein>
<evidence type="ECO:0000313" key="3">
    <source>
        <dbReference type="Proteomes" id="UP000299102"/>
    </source>
</evidence>
<feature type="signal peptide" evidence="1">
    <location>
        <begin position="1"/>
        <end position="25"/>
    </location>
</feature>